<dbReference type="Proteomes" id="UP001596972">
    <property type="component" value="Unassembled WGS sequence"/>
</dbReference>
<dbReference type="SUPFAM" id="SSF54593">
    <property type="entry name" value="Glyoxalase/Bleomycin resistance protein/Dihydroxybiphenyl dioxygenase"/>
    <property type="match status" value="1"/>
</dbReference>
<dbReference type="PANTHER" id="PTHR35908">
    <property type="entry name" value="HYPOTHETICAL FUSION PROTEIN"/>
    <property type="match status" value="1"/>
</dbReference>
<name>A0ABW3F0N7_9ACTN</name>
<dbReference type="InterPro" id="IPR029068">
    <property type="entry name" value="Glyas_Bleomycin-R_OHBP_Dase"/>
</dbReference>
<dbReference type="RefSeq" id="WP_378306339.1">
    <property type="nucleotide sequence ID" value="NZ_JBHTJA010000134.1"/>
</dbReference>
<dbReference type="EMBL" id="JBHTJA010000134">
    <property type="protein sequence ID" value="MFD0905430.1"/>
    <property type="molecule type" value="Genomic_DNA"/>
</dbReference>
<feature type="region of interest" description="Disordered" evidence="1">
    <location>
        <begin position="36"/>
        <end position="62"/>
    </location>
</feature>
<reference evidence="4" key="1">
    <citation type="journal article" date="2019" name="Int. J. Syst. Evol. Microbiol.">
        <title>The Global Catalogue of Microorganisms (GCM) 10K type strain sequencing project: providing services to taxonomists for standard genome sequencing and annotation.</title>
        <authorList>
            <consortium name="The Broad Institute Genomics Platform"/>
            <consortium name="The Broad Institute Genome Sequencing Center for Infectious Disease"/>
            <person name="Wu L."/>
            <person name="Ma J."/>
        </authorList>
    </citation>
    <scope>NUCLEOTIDE SEQUENCE [LARGE SCALE GENOMIC DNA]</scope>
    <source>
        <strain evidence="4">JCM 31202</strain>
    </source>
</reference>
<evidence type="ECO:0000256" key="1">
    <source>
        <dbReference type="SAM" id="MobiDB-lite"/>
    </source>
</evidence>
<protein>
    <submittedName>
        <fullName evidence="3">VOC family protein</fullName>
    </submittedName>
</protein>
<dbReference type="Gene3D" id="3.10.180.10">
    <property type="entry name" value="2,3-Dihydroxybiphenyl 1,2-Dioxygenase, domain 1"/>
    <property type="match status" value="1"/>
</dbReference>
<keyword evidence="4" id="KW-1185">Reference proteome</keyword>
<feature type="compositionally biased region" description="Basic and acidic residues" evidence="1">
    <location>
        <begin position="53"/>
        <end position="62"/>
    </location>
</feature>
<dbReference type="PANTHER" id="PTHR35908:SF1">
    <property type="entry name" value="CONSERVED PROTEIN"/>
    <property type="match status" value="1"/>
</dbReference>
<organism evidence="3 4">
    <name type="scientific">Actinomadura sediminis</name>
    <dbReference type="NCBI Taxonomy" id="1038904"/>
    <lineage>
        <taxon>Bacteria</taxon>
        <taxon>Bacillati</taxon>
        <taxon>Actinomycetota</taxon>
        <taxon>Actinomycetes</taxon>
        <taxon>Streptosporangiales</taxon>
        <taxon>Thermomonosporaceae</taxon>
        <taxon>Actinomadura</taxon>
    </lineage>
</organism>
<dbReference type="Pfam" id="PF18029">
    <property type="entry name" value="Glyoxalase_6"/>
    <property type="match status" value="1"/>
</dbReference>
<proteinExistence type="predicted"/>
<evidence type="ECO:0000259" key="2">
    <source>
        <dbReference type="Pfam" id="PF18029"/>
    </source>
</evidence>
<feature type="domain" description="Glyoxalase-like" evidence="2">
    <location>
        <begin position="5"/>
        <end position="111"/>
    </location>
</feature>
<dbReference type="InterPro" id="IPR041581">
    <property type="entry name" value="Glyoxalase_6"/>
</dbReference>
<comment type="caution">
    <text evidence="3">The sequence shown here is derived from an EMBL/GenBank/DDBJ whole genome shotgun (WGS) entry which is preliminary data.</text>
</comment>
<accession>A0ABW3F0N7</accession>
<evidence type="ECO:0000313" key="3">
    <source>
        <dbReference type="EMBL" id="MFD0905430.1"/>
    </source>
</evidence>
<sequence>MEVVIVMDCADPVSLAGFWAAALGYERGPLHEPYVSLTDPRGRNPTMLLQRVPEPKSGKNRVHPDLRVADMDAEVARVTGLGARVVRGPFVDNGWLTTVLTDPQGNEFCLIVPPEKEE</sequence>
<evidence type="ECO:0000313" key="4">
    <source>
        <dbReference type="Proteomes" id="UP001596972"/>
    </source>
</evidence>
<gene>
    <name evidence="3" type="ORF">ACFQ11_34000</name>
</gene>